<keyword evidence="1" id="KW-0614">Plasmid</keyword>
<gene>
    <name evidence="1" type="ORF">G8E03_16050</name>
</gene>
<dbReference type="SUPFAM" id="SSF53756">
    <property type="entry name" value="UDP-Glycosyltransferase/glycogen phosphorylase"/>
    <property type="match status" value="1"/>
</dbReference>
<geneLocation type="plasmid" evidence="1 2">
    <name>unnamed3</name>
</geneLocation>
<accession>A0A6G7VRE0</accession>
<keyword evidence="2" id="KW-1185">Reference proteome</keyword>
<name>A0A6G7VRE0_9RHOB</name>
<evidence type="ECO:0000313" key="1">
    <source>
        <dbReference type="EMBL" id="QIK42357.1"/>
    </source>
</evidence>
<dbReference type="Gene3D" id="3.40.50.2000">
    <property type="entry name" value="Glycogen Phosphorylase B"/>
    <property type="match status" value="2"/>
</dbReference>
<dbReference type="InterPro" id="IPR050194">
    <property type="entry name" value="Glycosyltransferase_grp1"/>
</dbReference>
<proteinExistence type="predicted"/>
<dbReference type="GO" id="GO:0016757">
    <property type="term" value="F:glycosyltransferase activity"/>
    <property type="evidence" value="ECO:0007669"/>
    <property type="project" value="TreeGrafter"/>
</dbReference>
<dbReference type="PANTHER" id="PTHR45947:SF3">
    <property type="entry name" value="SULFOQUINOVOSYL TRANSFERASE SQD2"/>
    <property type="match status" value="1"/>
</dbReference>
<dbReference type="EMBL" id="CP049814">
    <property type="protein sequence ID" value="QIK42357.1"/>
    <property type="molecule type" value="Genomic_DNA"/>
</dbReference>
<dbReference type="Proteomes" id="UP000500791">
    <property type="component" value="Plasmid unnamed3"/>
</dbReference>
<sequence length="409" mass="44403">MSQGTAPIRPECVVLVSDFANINGGQAKVAVDTAVLLADAGIRVHFFAATGEPDAALRHRNIEIEVLGQADILAEPNRMKAACNGIWNRDAAAALKTCLLRFDPSKTVMHCHGYAKALSPSIGPLMTDGPLPCVYTMHEYFLACPNGGFYDYQKGAICHRRALGTSCLTTHCDVRHPAHKAWRVLRQVATVGPGRIPRRLKDVIYISHIQGRVMAPYMADGTRMHHVPNPVSPPDLPPVEATANDLFLFVGRLNPEKGGLIFARAAKAAGIKAVFVGDGVEAEAIRAANPDALITGWQTPAQVQDWIGRARALVFPSLWSETFGLVAYEAICRGVPVVCGEWNAAQEVVENGVNGIVYRDPGVDALVQAISDVDRLSQFDTSGYIETYSRTRHFDKLMKVYEASIGNHV</sequence>
<protein>
    <submittedName>
        <fullName evidence="1">Glycosyltransferase family 4 protein</fullName>
    </submittedName>
</protein>
<dbReference type="PANTHER" id="PTHR45947">
    <property type="entry name" value="SULFOQUINOVOSYL TRANSFERASE SQD2"/>
    <property type="match status" value="1"/>
</dbReference>
<keyword evidence="1" id="KW-0808">Transferase</keyword>
<organism evidence="1 2">
    <name type="scientific">Pontivivens nitratireducens</name>
    <dbReference type="NCBI Taxonomy" id="2758038"/>
    <lineage>
        <taxon>Bacteria</taxon>
        <taxon>Pseudomonadati</taxon>
        <taxon>Pseudomonadota</taxon>
        <taxon>Alphaproteobacteria</taxon>
        <taxon>Rhodobacterales</taxon>
        <taxon>Paracoccaceae</taxon>
        <taxon>Pontivivens</taxon>
    </lineage>
</organism>
<dbReference type="KEGG" id="mon:G8E03_16050"/>
<dbReference type="Pfam" id="PF13692">
    <property type="entry name" value="Glyco_trans_1_4"/>
    <property type="match status" value="1"/>
</dbReference>
<dbReference type="RefSeq" id="WP_166194963.1">
    <property type="nucleotide sequence ID" value="NZ_CP049814.1"/>
</dbReference>
<reference evidence="1 2" key="1">
    <citation type="submission" date="2020-03" db="EMBL/GenBank/DDBJ databases">
        <title>Complete genome sequence of Monaibacterium sp. ALG8 with diverse plasmids.</title>
        <authorList>
            <person name="Sun C."/>
        </authorList>
    </citation>
    <scope>NUCLEOTIDE SEQUENCE [LARGE SCALE GENOMIC DNA]</scope>
    <source>
        <strain evidence="1 2">ALG8</strain>
        <plasmid evidence="1 2">unnamed3</plasmid>
    </source>
</reference>
<dbReference type="CDD" id="cd03801">
    <property type="entry name" value="GT4_PimA-like"/>
    <property type="match status" value="1"/>
</dbReference>
<dbReference type="AlphaFoldDB" id="A0A6G7VRE0"/>
<evidence type="ECO:0000313" key="2">
    <source>
        <dbReference type="Proteomes" id="UP000500791"/>
    </source>
</evidence>